<keyword evidence="3" id="KW-0410">Iron transport</keyword>
<dbReference type="GO" id="GO:0006826">
    <property type="term" value="P:iron ion transport"/>
    <property type="evidence" value="ECO:0007669"/>
    <property type="project" value="UniProtKB-KW"/>
</dbReference>
<keyword evidence="13" id="KW-0675">Receptor</keyword>
<evidence type="ECO:0000313" key="12">
    <source>
        <dbReference type="EMBL" id="KAA6351163.1"/>
    </source>
</evidence>
<evidence type="ECO:0000256" key="9">
    <source>
        <dbReference type="ARBA" id="ARBA00023237"/>
    </source>
</evidence>
<proteinExistence type="predicted"/>
<organism evidence="13">
    <name type="scientific">termite gut metagenome</name>
    <dbReference type="NCBI Taxonomy" id="433724"/>
    <lineage>
        <taxon>unclassified sequences</taxon>
        <taxon>metagenomes</taxon>
        <taxon>organismal metagenomes</taxon>
    </lineage>
</organism>
<evidence type="ECO:0000256" key="2">
    <source>
        <dbReference type="ARBA" id="ARBA00022448"/>
    </source>
</evidence>
<keyword evidence="5" id="KW-0408">Iron</keyword>
<evidence type="ECO:0000256" key="5">
    <source>
        <dbReference type="ARBA" id="ARBA00023004"/>
    </source>
</evidence>
<comment type="subcellular location">
    <subcellularLocation>
        <location evidence="1">Cell outer membrane</location>
        <topology evidence="1">Multi-pass membrane protein</topology>
    </subcellularLocation>
</comment>
<keyword evidence="6" id="KW-0406">Ion transport</keyword>
<keyword evidence="9" id="KW-0998">Cell outer membrane</keyword>
<dbReference type="AlphaFoldDB" id="A0A5J4SZ28"/>
<evidence type="ECO:0000259" key="10">
    <source>
        <dbReference type="Pfam" id="PF00593"/>
    </source>
</evidence>
<dbReference type="EMBL" id="SNRY01000017">
    <property type="protein sequence ID" value="KAA6351163.1"/>
    <property type="molecule type" value="Genomic_DNA"/>
</dbReference>
<evidence type="ECO:0000256" key="8">
    <source>
        <dbReference type="ARBA" id="ARBA00023136"/>
    </source>
</evidence>
<dbReference type="SUPFAM" id="SSF56935">
    <property type="entry name" value="Porins"/>
    <property type="match status" value="1"/>
</dbReference>
<comment type="caution">
    <text evidence="13">The sequence shown here is derived from an EMBL/GenBank/DDBJ whole genome shotgun (WGS) entry which is preliminary data.</text>
</comment>
<gene>
    <name evidence="12" type="ORF">EZS27_001463</name>
    <name evidence="13" type="ORF">EZS27_001478</name>
</gene>
<keyword evidence="4" id="KW-0812">Transmembrane</keyword>
<protein>
    <submittedName>
        <fullName evidence="13">Pesticin receptor</fullName>
    </submittedName>
</protein>
<dbReference type="PROSITE" id="PS52016">
    <property type="entry name" value="TONB_DEPENDENT_REC_3"/>
    <property type="match status" value="1"/>
</dbReference>
<evidence type="ECO:0000313" key="13">
    <source>
        <dbReference type="EMBL" id="KAA6351178.1"/>
    </source>
</evidence>
<dbReference type="PANTHER" id="PTHR32552">
    <property type="entry name" value="FERRICHROME IRON RECEPTOR-RELATED"/>
    <property type="match status" value="1"/>
</dbReference>
<feature type="domain" description="TonB-dependent receptor-like beta-barrel" evidence="10">
    <location>
        <begin position="234"/>
        <end position="710"/>
    </location>
</feature>
<dbReference type="InterPro" id="IPR036942">
    <property type="entry name" value="Beta-barrel_TonB_sf"/>
</dbReference>
<reference evidence="13" key="1">
    <citation type="submission" date="2019-03" db="EMBL/GenBank/DDBJ databases">
        <title>Single cell metagenomics reveals metabolic interactions within the superorganism composed of flagellate Streblomastix strix and complex community of Bacteroidetes bacteria on its surface.</title>
        <authorList>
            <person name="Treitli S.C."/>
            <person name="Kolisko M."/>
            <person name="Husnik F."/>
            <person name="Keeling P."/>
            <person name="Hampl V."/>
        </authorList>
    </citation>
    <scope>NUCLEOTIDE SEQUENCE</scope>
    <source>
        <strain evidence="13">STM</strain>
    </source>
</reference>
<accession>A0A5J4SZ28</accession>
<feature type="domain" description="TonB-dependent receptor plug" evidence="11">
    <location>
        <begin position="52"/>
        <end position="155"/>
    </location>
</feature>
<sequence>MKKYVIIFTLIFPAAQSMADRLPVDSLQQDTVRTISVEEIVVFGDPKGYGNLREQPLSVTLLSQDDLRANGVSSMKNLTALVPNIFIPDYGSKLTSAIYIRGIGSRMNTPAVGLYVDNIPYIDKSAYDFNYADIDRIDVLRGPQGTLYGRNTMGGLIRAYTKSPFNYQGTDVRLTAAMYDNYNASFTHYQHTSEKLAFSAGGFYEHAGGFFDNTFLNKKIDRIDAGGGRIRTIYIPFPDLKFDLNLNYEYSDQGGYPYGRSDKQSDTSFAPAYNDESSYYRGMANIGLNTEYSGASFIFNSITGFQHLTDGMVIDEDFSPGNSYFGIQHQNQKTLTEEIVFKSRQNYRWEWITGVFGFYQQLKTTSSVTIKEDGIREMQKRIDYTYENSSSSRKIMSDTMLISGLYDTPILGVALYHQSTFNDVLFTNLSFVLGLRIDYEQTKLTYHNQAPLSTESYLNEISISGIQTKDNEMNGEKKNSFSSLLPKFALRYSFDKGNNIYISAGRGYRSGGYNIQMFPELIQDVIIQRPEILPNEIVPQIHYKPEYSWNYELGTHLTLWQNRFLADIAMFHTHIENQQIVRFAKSGLGRAMVNAGYSRSYGVEAAFRADLTDVFSIHANYGYTQATLTNYVTNKLDKNNELVVDYSGNRVPFVPEQTFSFSGQYAIRFHANSFLDLLHFHVNYTGTGKIYWTEDNDAVQKLYGTLNGRICALKGKTQIDLWIRNALDKKYATFYFESFGNGFAQAGKPMQVGIDVRLSF</sequence>
<evidence type="ECO:0000256" key="7">
    <source>
        <dbReference type="ARBA" id="ARBA00023077"/>
    </source>
</evidence>
<keyword evidence="2" id="KW-0813">Transport</keyword>
<dbReference type="InterPro" id="IPR039426">
    <property type="entry name" value="TonB-dep_rcpt-like"/>
</dbReference>
<evidence type="ECO:0000256" key="4">
    <source>
        <dbReference type="ARBA" id="ARBA00022692"/>
    </source>
</evidence>
<dbReference type="Pfam" id="PF00593">
    <property type="entry name" value="TonB_dep_Rec_b-barrel"/>
    <property type="match status" value="1"/>
</dbReference>
<dbReference type="Gene3D" id="2.40.170.20">
    <property type="entry name" value="TonB-dependent receptor, beta-barrel domain"/>
    <property type="match status" value="1"/>
</dbReference>
<name>A0A5J4SZ28_9ZZZZ</name>
<dbReference type="InterPro" id="IPR012910">
    <property type="entry name" value="Plug_dom"/>
</dbReference>
<dbReference type="InterPro" id="IPR000531">
    <property type="entry name" value="Beta-barrel_TonB"/>
</dbReference>
<evidence type="ECO:0000256" key="1">
    <source>
        <dbReference type="ARBA" id="ARBA00004571"/>
    </source>
</evidence>
<evidence type="ECO:0000256" key="6">
    <source>
        <dbReference type="ARBA" id="ARBA00023065"/>
    </source>
</evidence>
<evidence type="ECO:0000259" key="11">
    <source>
        <dbReference type="Pfam" id="PF07715"/>
    </source>
</evidence>
<dbReference type="Pfam" id="PF07715">
    <property type="entry name" value="Plug"/>
    <property type="match status" value="1"/>
</dbReference>
<keyword evidence="7" id="KW-0798">TonB box</keyword>
<keyword evidence="8" id="KW-0472">Membrane</keyword>
<evidence type="ECO:0000256" key="3">
    <source>
        <dbReference type="ARBA" id="ARBA00022496"/>
    </source>
</evidence>
<dbReference type="PANTHER" id="PTHR32552:SF81">
    <property type="entry name" value="TONB-DEPENDENT OUTER MEMBRANE RECEPTOR"/>
    <property type="match status" value="1"/>
</dbReference>
<dbReference type="EMBL" id="SNRY01000017">
    <property type="protein sequence ID" value="KAA6351178.1"/>
    <property type="molecule type" value="Genomic_DNA"/>
</dbReference>
<dbReference type="GO" id="GO:0009279">
    <property type="term" value="C:cell outer membrane"/>
    <property type="evidence" value="ECO:0007669"/>
    <property type="project" value="UniProtKB-SubCell"/>
</dbReference>